<evidence type="ECO:0000313" key="3">
    <source>
        <dbReference type="Proteomes" id="UP000008718"/>
    </source>
</evidence>
<dbReference type="HOGENOM" id="CLU_105312_0_0_10"/>
<dbReference type="AlphaFoldDB" id="E4T2F0"/>
<evidence type="ECO:0000313" key="2">
    <source>
        <dbReference type="EMBL" id="ADQ78894.1"/>
    </source>
</evidence>
<dbReference type="Proteomes" id="UP000008718">
    <property type="component" value="Chromosome"/>
</dbReference>
<accession>E4T2F0</accession>
<dbReference type="PROSITE" id="PS50943">
    <property type="entry name" value="HTH_CROC1"/>
    <property type="match status" value="1"/>
</dbReference>
<dbReference type="RefSeq" id="WP_013444263.1">
    <property type="nucleotide sequence ID" value="NC_014734.1"/>
</dbReference>
<dbReference type="SUPFAM" id="SSF47413">
    <property type="entry name" value="lambda repressor-like DNA-binding domains"/>
    <property type="match status" value="1"/>
</dbReference>
<reference key="1">
    <citation type="submission" date="2010-11" db="EMBL/GenBank/DDBJ databases">
        <title>The complete genome of Paludibacter propionicigenes DSM 17365.</title>
        <authorList>
            <consortium name="US DOE Joint Genome Institute (JGI-PGF)"/>
            <person name="Lucas S."/>
            <person name="Copeland A."/>
            <person name="Lapidus A."/>
            <person name="Bruce D."/>
            <person name="Goodwin L."/>
            <person name="Pitluck S."/>
            <person name="Kyrpides N."/>
            <person name="Mavromatis K."/>
            <person name="Ivanova N."/>
            <person name="Munk A.C."/>
            <person name="Brettin T."/>
            <person name="Detter J.C."/>
            <person name="Han C."/>
            <person name="Tapia R."/>
            <person name="Land M."/>
            <person name="Hauser L."/>
            <person name="Markowitz V."/>
            <person name="Cheng J.-F."/>
            <person name="Hugenholtz P."/>
            <person name="Woyke T."/>
            <person name="Wu D."/>
            <person name="Gronow S."/>
            <person name="Wellnitz S."/>
            <person name="Brambilla E."/>
            <person name="Klenk H.-P."/>
            <person name="Eisen J.A."/>
        </authorList>
    </citation>
    <scope>NUCLEOTIDE SEQUENCE</scope>
    <source>
        <strain>WB4</strain>
    </source>
</reference>
<dbReference type="CDD" id="cd00093">
    <property type="entry name" value="HTH_XRE"/>
    <property type="match status" value="1"/>
</dbReference>
<dbReference type="GO" id="GO:0003677">
    <property type="term" value="F:DNA binding"/>
    <property type="evidence" value="ECO:0007669"/>
    <property type="project" value="InterPro"/>
</dbReference>
<dbReference type="EMBL" id="CP002345">
    <property type="protein sequence ID" value="ADQ78894.1"/>
    <property type="molecule type" value="Genomic_DNA"/>
</dbReference>
<protein>
    <submittedName>
        <fullName evidence="2">Helix-turn-helix domain protein</fullName>
    </submittedName>
</protein>
<organism evidence="2 3">
    <name type="scientific">Paludibacter propionicigenes (strain DSM 17365 / JCM 13257 / WB4)</name>
    <dbReference type="NCBI Taxonomy" id="694427"/>
    <lineage>
        <taxon>Bacteria</taxon>
        <taxon>Pseudomonadati</taxon>
        <taxon>Bacteroidota</taxon>
        <taxon>Bacteroidia</taxon>
        <taxon>Bacteroidales</taxon>
        <taxon>Paludibacteraceae</taxon>
        <taxon>Paludibacter</taxon>
    </lineage>
</organism>
<dbReference type="STRING" id="694427.Palpr_0738"/>
<dbReference type="SMART" id="SM00530">
    <property type="entry name" value="HTH_XRE"/>
    <property type="match status" value="1"/>
</dbReference>
<reference evidence="2 3" key="2">
    <citation type="journal article" date="2011" name="Stand. Genomic Sci.">
        <title>Complete genome sequence of Paludibacter propionicigenes type strain (WB4).</title>
        <authorList>
            <person name="Gronow S."/>
            <person name="Munk C."/>
            <person name="Lapidus A."/>
            <person name="Nolan M."/>
            <person name="Lucas S."/>
            <person name="Hammon N."/>
            <person name="Deshpande S."/>
            <person name="Cheng J.F."/>
            <person name="Tapia R."/>
            <person name="Han C."/>
            <person name="Goodwin L."/>
            <person name="Pitluck S."/>
            <person name="Liolios K."/>
            <person name="Ivanova N."/>
            <person name="Mavromatis K."/>
            <person name="Mikhailova N."/>
            <person name="Pati A."/>
            <person name="Chen A."/>
            <person name="Palaniappan K."/>
            <person name="Land M."/>
            <person name="Hauser L."/>
            <person name="Chang Y.J."/>
            <person name="Jeffries C.D."/>
            <person name="Brambilla E."/>
            <person name="Rohde M."/>
            <person name="Goker M."/>
            <person name="Detter J.C."/>
            <person name="Woyke T."/>
            <person name="Bristow J."/>
            <person name="Eisen J.A."/>
            <person name="Markowitz V."/>
            <person name="Hugenholtz P."/>
            <person name="Kyrpides N.C."/>
            <person name="Klenk H.P."/>
        </authorList>
    </citation>
    <scope>NUCLEOTIDE SEQUENCE [LARGE SCALE GENOMIC DNA]</scope>
    <source>
        <strain evidence="3">DSM 17365 / JCM 13257 / WB4</strain>
    </source>
</reference>
<dbReference type="KEGG" id="ppn:Palpr_0738"/>
<proteinExistence type="predicted"/>
<name>E4T2F0_PALPW</name>
<dbReference type="Gene3D" id="1.10.260.40">
    <property type="entry name" value="lambda repressor-like DNA-binding domains"/>
    <property type="match status" value="1"/>
</dbReference>
<keyword evidence="3" id="KW-1185">Reference proteome</keyword>
<sequence length="162" mass="18326">MDEKERIEKIMQQEEMNSAVFAAEIGIQGSTLSHILNGRNNPSLDVLKKILNRFRTISSDWLILGVGSMYRSEKQSQAPTLFDSIDENVYKSGDLDLKTDEKKASQSLFIQQKNSPVAETVSEIPQEPTIPVNYPSVESVSKSVKKIIVYYTDNTFQEFDSK</sequence>
<gene>
    <name evidence="2" type="ordered locus">Palpr_0738</name>
</gene>
<evidence type="ECO:0000259" key="1">
    <source>
        <dbReference type="PROSITE" id="PS50943"/>
    </source>
</evidence>
<dbReference type="eggNOG" id="COG3093">
    <property type="taxonomic scope" value="Bacteria"/>
</dbReference>
<dbReference type="Pfam" id="PF01381">
    <property type="entry name" value="HTH_3"/>
    <property type="match status" value="1"/>
</dbReference>
<dbReference type="InterPro" id="IPR010982">
    <property type="entry name" value="Lambda_DNA-bd_dom_sf"/>
</dbReference>
<feature type="domain" description="HTH cro/C1-type" evidence="1">
    <location>
        <begin position="7"/>
        <end position="62"/>
    </location>
</feature>
<dbReference type="InterPro" id="IPR001387">
    <property type="entry name" value="Cro/C1-type_HTH"/>
</dbReference>